<accession>Q03VD3</accession>
<reference evidence="14 15" key="1">
    <citation type="journal article" date="2006" name="Proc. Natl. Acad. Sci. U.S.A.">
        <title>Comparative genomics of the lactic acid bacteria.</title>
        <authorList>
            <person name="Makarova K."/>
            <person name="Slesarev A."/>
            <person name="Wolf Y."/>
            <person name="Sorokin A."/>
            <person name="Mirkin B."/>
            <person name="Koonin E."/>
            <person name="Pavlov A."/>
            <person name="Pavlova N."/>
            <person name="Karamychev V."/>
            <person name="Polouchine N."/>
            <person name="Shakhova V."/>
            <person name="Grigoriev I."/>
            <person name="Lou Y."/>
            <person name="Rohksar D."/>
            <person name="Lucas S."/>
            <person name="Huang K."/>
            <person name="Goodstein D.M."/>
            <person name="Hawkins T."/>
            <person name="Plengvidhya V."/>
            <person name="Welker D."/>
            <person name="Hughes J."/>
            <person name="Goh Y."/>
            <person name="Benson A."/>
            <person name="Baldwin K."/>
            <person name="Lee J.H."/>
            <person name="Diaz-Muniz I."/>
            <person name="Dosti B."/>
            <person name="Smeianov V."/>
            <person name="Wechter W."/>
            <person name="Barabote R."/>
            <person name="Lorca G."/>
            <person name="Altermann E."/>
            <person name="Barrangou R."/>
            <person name="Ganesan B."/>
            <person name="Xie Y."/>
            <person name="Rawsthorne H."/>
            <person name="Tamir D."/>
            <person name="Parker C."/>
            <person name="Breidt F."/>
            <person name="Broadbent J."/>
            <person name="Hutkins R."/>
            <person name="O'Sullivan D."/>
            <person name="Steele J."/>
            <person name="Unlu G."/>
            <person name="Saier M."/>
            <person name="Klaenhammer T."/>
            <person name="Richardson P."/>
            <person name="Kozyavkin S."/>
            <person name="Weimer B."/>
            <person name="Mills D."/>
        </authorList>
    </citation>
    <scope>NUCLEOTIDE SEQUENCE [LARGE SCALE GENOMIC DNA]</scope>
    <source>
        <strain evidence="15">ATCC 8293 / DSM 20343 / BCRC 11652 / CCM 1803 / JCM 6124 / NCDO 523 / NBRC 100496 / NCIMB 8023 / NCTC 12954 / NRRL B-1118 / 37Y</strain>
    </source>
</reference>
<dbReference type="InterPro" id="IPR003318">
    <property type="entry name" value="Glyco_hydro70cat"/>
</dbReference>
<dbReference type="Pfam" id="PF19127">
    <property type="entry name" value="Choline_bind_3"/>
    <property type="match status" value="5"/>
</dbReference>
<feature type="compositionally biased region" description="Low complexity" evidence="12">
    <location>
        <begin position="172"/>
        <end position="190"/>
    </location>
</feature>
<dbReference type="NCBIfam" id="TIGR04035">
    <property type="entry name" value="glucan_65_rpt"/>
    <property type="match status" value="4"/>
</dbReference>
<dbReference type="Gene3D" id="3.20.20.470">
    <property type="entry name" value="Glucansucrase"/>
    <property type="match status" value="1"/>
</dbReference>
<evidence type="ECO:0000313" key="14">
    <source>
        <dbReference type="EMBL" id="ABJ62839.1"/>
    </source>
</evidence>
<name>Q03VD3_LEUMM</name>
<dbReference type="InterPro" id="IPR022263">
    <property type="entry name" value="KxYKxGKxW"/>
</dbReference>
<dbReference type="PROSITE" id="PS51170">
    <property type="entry name" value="CW"/>
    <property type="match status" value="1"/>
</dbReference>
<keyword evidence="14" id="KW-0378">Hydrolase</keyword>
<dbReference type="Pfam" id="PF02324">
    <property type="entry name" value="Glyco_hydro_70"/>
    <property type="match status" value="1"/>
</dbReference>
<dbReference type="GO" id="GO:0047849">
    <property type="term" value="F:dextransucrase activity"/>
    <property type="evidence" value="ECO:0007669"/>
    <property type="project" value="UniProtKB-EC"/>
</dbReference>
<organism evidence="14 15">
    <name type="scientific">Leuconostoc mesenteroides subsp. mesenteroides (strain ATCC 8293 / DSM 20343 / BCRC 11652 / CCM 1803 / JCM 6124 / NCDO 523 / NBRC 100496 / NCIMB 8023 / NCTC 12954 / NRRL B-1118 / 37Y)</name>
    <dbReference type="NCBI Taxonomy" id="203120"/>
    <lineage>
        <taxon>Bacteria</taxon>
        <taxon>Bacillati</taxon>
        <taxon>Bacillota</taxon>
        <taxon>Bacilli</taxon>
        <taxon>Lactobacillales</taxon>
        <taxon>Lactobacillaceae</taxon>
        <taxon>Leuconostoc</taxon>
    </lineage>
</organism>
<feature type="compositionally biased region" description="Polar residues" evidence="12">
    <location>
        <begin position="199"/>
        <end position="234"/>
    </location>
</feature>
<keyword evidence="7" id="KW-0732">Signal</keyword>
<dbReference type="GO" id="GO:0046527">
    <property type="term" value="F:glucosyltransferase activity"/>
    <property type="evidence" value="ECO:0007669"/>
    <property type="project" value="InterPro"/>
</dbReference>
<feature type="compositionally biased region" description="Low complexity" evidence="12">
    <location>
        <begin position="76"/>
        <end position="94"/>
    </location>
</feature>
<dbReference type="EnsemblBacteria" id="ABJ62839">
    <property type="protein sequence ID" value="ABJ62839"/>
    <property type="gene ID" value="LEUM_1752"/>
</dbReference>
<feature type="region of interest" description="Disordered" evidence="12">
    <location>
        <begin position="64"/>
        <end position="234"/>
    </location>
</feature>
<dbReference type="InterPro" id="IPR027636">
    <property type="entry name" value="Glucan-bd_rpt"/>
</dbReference>
<comment type="catalytic activity">
    <reaction evidence="1">
        <text>[(1-&gt;6)-alpha-D-glucosyl](n) + sucrose = [(1-&gt;6)-alpha-D-glucosyl](n+1) + D-fructose</text>
        <dbReference type="Rhea" id="RHEA:18825"/>
        <dbReference type="Rhea" id="RHEA-COMP:11144"/>
        <dbReference type="Rhea" id="RHEA-COMP:11145"/>
        <dbReference type="ChEBI" id="CHEBI:17992"/>
        <dbReference type="ChEBI" id="CHEBI:18269"/>
        <dbReference type="ChEBI" id="CHEBI:37721"/>
        <dbReference type="EC" id="2.4.1.5"/>
    </reaction>
</comment>
<evidence type="ECO:0000256" key="5">
    <source>
        <dbReference type="ARBA" id="ARBA00022676"/>
    </source>
</evidence>
<keyword evidence="15" id="KW-1185">Reference proteome</keyword>
<evidence type="ECO:0000256" key="3">
    <source>
        <dbReference type="ARBA" id="ARBA00009247"/>
    </source>
</evidence>
<dbReference type="Gene3D" id="2.30.30.420">
    <property type="entry name" value="glucansucrase"/>
    <property type="match status" value="1"/>
</dbReference>
<feature type="repeat" description="Cell wall-binding" evidence="11">
    <location>
        <begin position="1184"/>
        <end position="1204"/>
    </location>
</feature>
<dbReference type="RefSeq" id="WP_011680353.1">
    <property type="nucleotide sequence ID" value="NC_008531.1"/>
</dbReference>
<evidence type="ECO:0000256" key="11">
    <source>
        <dbReference type="PROSITE-ProRule" id="PRU00591"/>
    </source>
</evidence>
<evidence type="ECO:0000256" key="7">
    <source>
        <dbReference type="ARBA" id="ARBA00022729"/>
    </source>
</evidence>
<dbReference type="Proteomes" id="UP000000362">
    <property type="component" value="Chromosome"/>
</dbReference>
<dbReference type="SMR" id="Q03VD3"/>
<dbReference type="Gene3D" id="2.30.30.20">
    <property type="entry name" value="Aspartate carbamoyltransferase regulatory subunit, C-terminal domain"/>
    <property type="match status" value="1"/>
</dbReference>
<dbReference type="InterPro" id="IPR017853">
    <property type="entry name" value="GH"/>
</dbReference>
<dbReference type="eggNOG" id="COG0366">
    <property type="taxonomic scope" value="Bacteria"/>
</dbReference>
<evidence type="ECO:0000259" key="13">
    <source>
        <dbReference type="Pfam" id="PF02324"/>
    </source>
</evidence>
<dbReference type="Gene3D" id="2.10.270.10">
    <property type="entry name" value="Cholin Binding"/>
    <property type="match status" value="3"/>
</dbReference>
<dbReference type="GeneID" id="29576665"/>
<keyword evidence="6" id="KW-0808">Transferase</keyword>
<dbReference type="HOGENOM" id="CLU_001623_1_0_9"/>
<evidence type="ECO:0000256" key="2">
    <source>
        <dbReference type="ARBA" id="ARBA00003243"/>
    </source>
</evidence>
<dbReference type="Pfam" id="PF01473">
    <property type="entry name" value="Choline_bind_1"/>
    <property type="match status" value="2"/>
</dbReference>
<keyword evidence="5" id="KW-0328">Glycosyltransferase</keyword>
<protein>
    <recommendedName>
        <fullName evidence="4">dextransucrase</fullName>
        <ecNumber evidence="4">2.4.1.5</ecNumber>
    </recommendedName>
    <alternativeName>
        <fullName evidence="9">Dextransucrase</fullName>
    </alternativeName>
    <alternativeName>
        <fullName evidence="10">Sucrose 6-glucosyltransferase</fullName>
    </alternativeName>
</protein>
<dbReference type="GO" id="GO:0009250">
    <property type="term" value="P:glucan biosynthetic process"/>
    <property type="evidence" value="ECO:0007669"/>
    <property type="project" value="InterPro"/>
</dbReference>
<comment type="function">
    <text evidence="2">Production of extracellular glucans, that are thought to play a key role in the development of the dental plaque because of their ability to adhere to smooth surfaces and mediate the aggregation of bacterial cells and food debris.</text>
</comment>
<dbReference type="SUPFAM" id="SSF51445">
    <property type="entry name" value="(Trans)glycosidases"/>
    <property type="match status" value="2"/>
</dbReference>
<dbReference type="eggNOG" id="COG5263">
    <property type="taxonomic scope" value="Bacteria"/>
</dbReference>
<evidence type="ECO:0000256" key="4">
    <source>
        <dbReference type="ARBA" id="ARBA00012592"/>
    </source>
</evidence>
<comment type="similarity">
    <text evidence="3">Belongs to the glycosyl hydrolase 70 family.</text>
</comment>
<evidence type="ECO:0000256" key="10">
    <source>
        <dbReference type="ARBA" id="ARBA00032238"/>
    </source>
</evidence>
<dbReference type="EMBL" id="CP000414">
    <property type="protein sequence ID" value="ABJ62839.1"/>
    <property type="molecule type" value="Genomic_DNA"/>
</dbReference>
<dbReference type="KEGG" id="lme:LEUM_1752"/>
<dbReference type="NCBIfam" id="TIGR03715">
    <property type="entry name" value="KxYKxGKxW"/>
    <property type="match status" value="1"/>
</dbReference>
<feature type="compositionally biased region" description="Low complexity" evidence="12">
    <location>
        <begin position="101"/>
        <end position="165"/>
    </location>
</feature>
<dbReference type="InterPro" id="IPR018337">
    <property type="entry name" value="Cell_wall/Cho-bd_repeat"/>
</dbReference>
<evidence type="ECO:0000313" key="15">
    <source>
        <dbReference type="Proteomes" id="UP000000362"/>
    </source>
</evidence>
<evidence type="ECO:0000256" key="6">
    <source>
        <dbReference type="ARBA" id="ARBA00022679"/>
    </source>
</evidence>
<dbReference type="CAZy" id="GH70">
    <property type="family name" value="Glycoside Hydrolase Family 70"/>
</dbReference>
<keyword evidence="8" id="KW-0677">Repeat</keyword>
<sequence length="1514" mass="165969">MRNRNATSVFRKKMYKSGKMLVIAGSVSIIGVTSFIQQAQADVSQNNGVVVATAVDQSNLDATTSDKSITTDDKAATTAATSTDDKATTTVATSTDDKDTTTAATSTDDKATTTVATSTDDKATTTAATSTDDKAATTAATSTDDKAATTAATSTDDKAATTADTSTDDKAATTAATSTDDKATTTAATSTDDKTATTVGTSDNNNSATASDKDVSSSAQKSQTIDNNSKTADTTAALEASSKNLKTIDGKTYYYDDDDQVKKNFATVIDGKVLYFDKETGALADTNDYQFLEGLTSENNTYTEHNASVGTSSDSYTNVDGYLTADSWYRPKDILVNGQNWESSKDDDLRPLLMTWWPDKATQVNYLNAMKYLDATETETVYTSDDSQDALNKAAQNIQVKIEEKISQEGQTQWLKDDISKFVDSQSNWNIASESKGTDHLQGGALLYVNSDKTPDANSDYRLLNRTPTNQTGTPLYTTDPTQGGYDFLLANDVDNSNPVVQAEQLNWMYYLLNFGSITNNDADANFDSIRVDAVDNVDADLLQIAADYFKAAYGVDKSDAISNQHVSILEDWSDNDAEYVKDNGDNQLSMDNKLRLSLKYSLTMPAVDQYGNKRSGLEPFLTNSLVDRTNDSTDNTAQPNYSFVRAHDSEVQTVIAEIIKQRIDPDSDGLSPTMDQLTEAFKIYNADQLKTDKEFTQYNIPSTYATILTNKDTVPRVYYGDMYTDDGQYMATKSLYYDAIDTLLKSRIKYVSGGQTMSMKYMQGDSSMAADSYRGILTSVRYGNGAMTATDAGTNETRTQGIAVIESNNPDLKLSSTDQVVVDMGIAHKNQAYRPALLTTKDGIDTYVSDSDVSQSLIRYTNSNGQLIFNSSDIVGTANPQVSGYLAVWVPVGASDTQDARTESSTATTADGQTLHSNAALDSQVIYESFSNFQSTPTTEAEYANVQIANNTDLYKSWGITNFEFPPQYRSSTDSSFLDSIIQNGYAFTDRYDLGFNTPTKYGTVDQLRTAIKALHATGIKAMADWVPDQIYNLTGKEVVAVQRVNNSGIYNQDSVINKTLYASQTVGGGEYQALYGGEFLDEIKKLYPSLFEKNQISTGVPMDASEKIKEWSAKYFNGTNIQGRGAYYVLKDWATNEYFKVSTSSNSSVFLPKQLTNEESNTGFISTDGGMTYYSTSGYQAKDTFIQDDKSNWYYFDKNGYMTYGFQTVNDNNYYFLPNGIELQDAILEDSKGNVYYFNQYGKQAVDGYYMLANKTWRYFDKNGVMANAGLTTVTVDGQEHIQYFDKNGIQVKGTSVKDADGKLRYFDTDSGDMVTNRFGENTDGTWSYFGADGIAVTGAQTISGQKLFFDADGQQIKGKEATDKKGKVHYYDANSGEMITNRFEKLSDGSWAYFNKKGNIVTGAQVINGQHLFFESNGNQVKGREYTATDGKMRYYDADSGDMVTNRFERISDGSWAYFGANGVAVTGEQNINGQQLYFDANGHQVKGAAVTQADGSQKYYDANSGEMIKS</sequence>
<feature type="domain" description="Glycoside hydrolase family 70 catalytic" evidence="13">
    <location>
        <begin position="352"/>
        <end position="1168"/>
    </location>
</feature>
<evidence type="ECO:0000256" key="1">
    <source>
        <dbReference type="ARBA" id="ARBA00001152"/>
    </source>
</evidence>
<dbReference type="SUPFAM" id="SSF69360">
    <property type="entry name" value="Cell wall binding repeat"/>
    <property type="match status" value="3"/>
</dbReference>
<evidence type="ECO:0000256" key="12">
    <source>
        <dbReference type="SAM" id="MobiDB-lite"/>
    </source>
</evidence>
<proteinExistence type="inferred from homology"/>
<evidence type="ECO:0000256" key="8">
    <source>
        <dbReference type="ARBA" id="ARBA00022737"/>
    </source>
</evidence>
<dbReference type="GO" id="GO:0016787">
    <property type="term" value="F:hydrolase activity"/>
    <property type="evidence" value="ECO:0007669"/>
    <property type="project" value="UniProtKB-KW"/>
</dbReference>
<evidence type="ECO:0000256" key="9">
    <source>
        <dbReference type="ARBA" id="ARBA00029911"/>
    </source>
</evidence>
<dbReference type="EC" id="2.4.1.5" evidence="4"/>
<gene>
    <name evidence="14" type="ordered locus">LEUM_1752</name>
</gene>